<organism evidence="3">
    <name type="scientific">freshwater metagenome</name>
    <dbReference type="NCBI Taxonomy" id="449393"/>
    <lineage>
        <taxon>unclassified sequences</taxon>
        <taxon>metagenomes</taxon>
        <taxon>ecological metagenomes</taxon>
    </lineage>
</organism>
<dbReference type="PANTHER" id="PTHR43713:SF3">
    <property type="entry name" value="GLUTAMATE-1-SEMIALDEHYDE 2,1-AMINOMUTASE 1, CHLOROPLASTIC-RELATED"/>
    <property type="match status" value="1"/>
</dbReference>
<sequence>MSATSIDRGRLAALLGRERERFAGDHPRSRELFERASGSLVGGVPMPWMMRWAGGHPLFAAHARGARVTDVDGHEYIDFALGDTGAMAGHAPTPTATAVAARATDGVTMMLPTEDAVWAGEELTRRFGLDRWLFTLSATDANRTALRLARQLTGRPLVLVYSYSYHGSVDEAFAVCEDGVTVAREGNVGAPVPVDQTTVAIEFNDVEALERALATEQVAVVLAEPAMTNMGIVLPDDGYLDALRELTRRTGTLLIIDETHSFSMGPGGCTAAWGLEPDMLVIGKSIGGGVPCGALGLTAQVAEQMLADPDADYEDTGGIGGTLAGNALSSAAVRATLGHTLDAVAFAHTVPLASRFAAGLQEVIDRHALPWNVTQLGCRAEYQFLPEPARDGTTAHAAHDAELEEYLHLHALNRRVLLTPFHNMALMCPQTTPADVDRHTEVFAEAVADLVARP</sequence>
<evidence type="ECO:0000313" key="3">
    <source>
        <dbReference type="EMBL" id="CAB4918757.1"/>
    </source>
</evidence>
<reference evidence="3" key="1">
    <citation type="submission" date="2020-05" db="EMBL/GenBank/DDBJ databases">
        <authorList>
            <person name="Chiriac C."/>
            <person name="Salcher M."/>
            <person name="Ghai R."/>
            <person name="Kavagutti S V."/>
        </authorList>
    </citation>
    <scope>NUCLEOTIDE SEQUENCE</scope>
</reference>
<evidence type="ECO:0000256" key="1">
    <source>
        <dbReference type="ARBA" id="ARBA00001933"/>
    </source>
</evidence>
<name>A0A6J7HCM0_9ZZZZ</name>
<protein>
    <submittedName>
        <fullName evidence="3">Unannotated protein</fullName>
    </submittedName>
</protein>
<dbReference type="EMBL" id="CAFBMX010000002">
    <property type="protein sequence ID" value="CAB4918757.1"/>
    <property type="molecule type" value="Genomic_DNA"/>
</dbReference>
<dbReference type="Pfam" id="PF00202">
    <property type="entry name" value="Aminotran_3"/>
    <property type="match status" value="1"/>
</dbReference>
<dbReference type="Gene3D" id="3.90.1150.10">
    <property type="entry name" value="Aspartate Aminotransferase, domain 1"/>
    <property type="match status" value="1"/>
</dbReference>
<dbReference type="InterPro" id="IPR015421">
    <property type="entry name" value="PyrdxlP-dep_Trfase_major"/>
</dbReference>
<dbReference type="GO" id="GO:0008483">
    <property type="term" value="F:transaminase activity"/>
    <property type="evidence" value="ECO:0007669"/>
    <property type="project" value="InterPro"/>
</dbReference>
<gene>
    <name evidence="3" type="ORF">UFOPK3674_00402</name>
</gene>
<comment type="cofactor">
    <cofactor evidence="1">
        <name>pyridoxal 5'-phosphate</name>
        <dbReference type="ChEBI" id="CHEBI:597326"/>
    </cofactor>
</comment>
<proteinExistence type="predicted"/>
<dbReference type="AlphaFoldDB" id="A0A6J7HCM0"/>
<dbReference type="InterPro" id="IPR005814">
    <property type="entry name" value="Aminotrans_3"/>
</dbReference>
<dbReference type="InterPro" id="IPR015422">
    <property type="entry name" value="PyrdxlP-dep_Trfase_small"/>
</dbReference>
<keyword evidence="2" id="KW-0663">Pyridoxal phosphate</keyword>
<dbReference type="InterPro" id="IPR015424">
    <property type="entry name" value="PyrdxlP-dep_Trfase"/>
</dbReference>
<dbReference type="GO" id="GO:0030170">
    <property type="term" value="F:pyridoxal phosphate binding"/>
    <property type="evidence" value="ECO:0007669"/>
    <property type="project" value="InterPro"/>
</dbReference>
<dbReference type="SUPFAM" id="SSF53383">
    <property type="entry name" value="PLP-dependent transferases"/>
    <property type="match status" value="1"/>
</dbReference>
<dbReference type="Gene3D" id="3.40.640.10">
    <property type="entry name" value="Type I PLP-dependent aspartate aminotransferase-like (Major domain)"/>
    <property type="match status" value="1"/>
</dbReference>
<dbReference type="NCBIfam" id="NF005453">
    <property type="entry name" value="PRK07046.1"/>
    <property type="match status" value="1"/>
</dbReference>
<dbReference type="PANTHER" id="PTHR43713">
    <property type="entry name" value="GLUTAMATE-1-SEMIALDEHYDE 2,1-AMINOMUTASE"/>
    <property type="match status" value="1"/>
</dbReference>
<accession>A0A6J7HCM0</accession>
<evidence type="ECO:0000256" key="2">
    <source>
        <dbReference type="ARBA" id="ARBA00022898"/>
    </source>
</evidence>